<evidence type="ECO:0000313" key="13">
    <source>
        <dbReference type="Proteomes" id="UP001174909"/>
    </source>
</evidence>
<dbReference type="EMBL" id="CASHTH010000260">
    <property type="protein sequence ID" value="CAI7995882.1"/>
    <property type="molecule type" value="Genomic_DNA"/>
</dbReference>
<accession>A0AA35QXD9</accession>
<evidence type="ECO:0000256" key="1">
    <source>
        <dbReference type="ARBA" id="ARBA00022475"/>
    </source>
</evidence>
<keyword evidence="13" id="KW-1185">Reference proteome</keyword>
<dbReference type="GO" id="GO:0071555">
    <property type="term" value="P:cell wall organization"/>
    <property type="evidence" value="ECO:0007669"/>
    <property type="project" value="UniProtKB-KW"/>
</dbReference>
<keyword evidence="1" id="KW-1003">Cell membrane</keyword>
<evidence type="ECO:0000256" key="9">
    <source>
        <dbReference type="ARBA" id="ARBA00023136"/>
    </source>
</evidence>
<keyword evidence="8" id="KW-1133">Transmembrane helix</keyword>
<comment type="caution">
    <text evidence="12">The sequence shown here is derived from an EMBL/GenBank/DDBJ whole genome shotgun (WGS) entry which is preliminary data.</text>
</comment>
<keyword evidence="3" id="KW-0328">Glycosyltransferase</keyword>
<dbReference type="GO" id="GO:0016020">
    <property type="term" value="C:membrane"/>
    <property type="evidence" value="ECO:0007669"/>
    <property type="project" value="InterPro"/>
</dbReference>
<protein>
    <submittedName>
        <fullName evidence="12">Biosynthetic peptidoglycan transglycosylase</fullName>
    </submittedName>
</protein>
<organism evidence="12 13">
    <name type="scientific">Geodia barretti</name>
    <name type="common">Barrett's horny sponge</name>
    <dbReference type="NCBI Taxonomy" id="519541"/>
    <lineage>
        <taxon>Eukaryota</taxon>
        <taxon>Metazoa</taxon>
        <taxon>Porifera</taxon>
        <taxon>Demospongiae</taxon>
        <taxon>Heteroscleromorpha</taxon>
        <taxon>Tetractinellida</taxon>
        <taxon>Astrophorina</taxon>
        <taxon>Geodiidae</taxon>
        <taxon>Geodia</taxon>
    </lineage>
</organism>
<evidence type="ECO:0000256" key="3">
    <source>
        <dbReference type="ARBA" id="ARBA00022676"/>
    </source>
</evidence>
<evidence type="ECO:0000256" key="4">
    <source>
        <dbReference type="ARBA" id="ARBA00022679"/>
    </source>
</evidence>
<evidence type="ECO:0000256" key="5">
    <source>
        <dbReference type="ARBA" id="ARBA00022692"/>
    </source>
</evidence>
<evidence type="ECO:0000256" key="6">
    <source>
        <dbReference type="ARBA" id="ARBA00022960"/>
    </source>
</evidence>
<keyword evidence="4" id="KW-0808">Transferase</keyword>
<dbReference type="GO" id="GO:0008360">
    <property type="term" value="P:regulation of cell shape"/>
    <property type="evidence" value="ECO:0007669"/>
    <property type="project" value="UniProtKB-KW"/>
</dbReference>
<dbReference type="InterPro" id="IPR036950">
    <property type="entry name" value="PBP_transglycosylase"/>
</dbReference>
<keyword evidence="2" id="KW-0997">Cell inner membrane</keyword>
<evidence type="ECO:0000256" key="7">
    <source>
        <dbReference type="ARBA" id="ARBA00022984"/>
    </source>
</evidence>
<reference evidence="12" key="1">
    <citation type="submission" date="2023-03" db="EMBL/GenBank/DDBJ databases">
        <authorList>
            <person name="Steffen K."/>
            <person name="Cardenas P."/>
        </authorList>
    </citation>
    <scope>NUCLEOTIDE SEQUENCE</scope>
</reference>
<proteinExistence type="predicted"/>
<dbReference type="PANTHER" id="PTHR30400:SF0">
    <property type="entry name" value="BIOSYNTHETIC PEPTIDOGLYCAN TRANSGLYCOSYLASE"/>
    <property type="match status" value="1"/>
</dbReference>
<dbReference type="SUPFAM" id="SSF53955">
    <property type="entry name" value="Lysozyme-like"/>
    <property type="match status" value="1"/>
</dbReference>
<dbReference type="AlphaFoldDB" id="A0AA35QXD9"/>
<dbReference type="InterPro" id="IPR001264">
    <property type="entry name" value="Glyco_trans_51"/>
</dbReference>
<keyword evidence="6" id="KW-0133">Cell shape</keyword>
<dbReference type="GO" id="GO:0016763">
    <property type="term" value="F:pentosyltransferase activity"/>
    <property type="evidence" value="ECO:0007669"/>
    <property type="project" value="InterPro"/>
</dbReference>
<dbReference type="Pfam" id="PF00912">
    <property type="entry name" value="Transgly"/>
    <property type="match status" value="1"/>
</dbReference>
<evidence type="ECO:0000313" key="12">
    <source>
        <dbReference type="EMBL" id="CAI7995882.1"/>
    </source>
</evidence>
<feature type="non-terminal residue" evidence="12">
    <location>
        <position position="1"/>
    </location>
</feature>
<evidence type="ECO:0000259" key="11">
    <source>
        <dbReference type="Pfam" id="PF00912"/>
    </source>
</evidence>
<keyword evidence="10" id="KW-0961">Cell wall biogenesis/degradation</keyword>
<dbReference type="InterPro" id="IPR011812">
    <property type="entry name" value="Pep_trsgly"/>
</dbReference>
<evidence type="ECO:0000256" key="8">
    <source>
        <dbReference type="ARBA" id="ARBA00022989"/>
    </source>
</evidence>
<sequence length="167" mass="18156">GAELAVAVIASEDQKFFQHNGFDWASIRSAIEESRGGSRLRGASTISQQVAKNLYLWPNQSWIRKGVEAYLTVWIELLWPKRRILEVYLNVAEFADGVFGTGAAADHLIGRAPGEFTSYDGALLAAVLPDPKRLSAATPSDYVRRRASEIMGVVEDLGGVGYLADGS</sequence>
<dbReference type="InterPro" id="IPR023346">
    <property type="entry name" value="Lysozyme-like_dom_sf"/>
</dbReference>
<dbReference type="Gene3D" id="1.10.3810.10">
    <property type="entry name" value="Biosynthetic peptidoglycan transglycosylase-like"/>
    <property type="match status" value="1"/>
</dbReference>
<name>A0AA35QXD9_GEOBA</name>
<feature type="domain" description="Glycosyl transferase family 51" evidence="11">
    <location>
        <begin position="4"/>
        <end position="151"/>
    </location>
</feature>
<keyword evidence="9" id="KW-0472">Membrane</keyword>
<keyword evidence="7" id="KW-0573">Peptidoglycan synthesis</keyword>
<dbReference type="Proteomes" id="UP001174909">
    <property type="component" value="Unassembled WGS sequence"/>
</dbReference>
<gene>
    <name evidence="12" type="ORF">GBAR_LOCUS1779</name>
</gene>
<dbReference type="NCBIfam" id="TIGR02070">
    <property type="entry name" value="mono_pep_trsgly"/>
    <property type="match status" value="1"/>
</dbReference>
<dbReference type="PANTHER" id="PTHR30400">
    <property type="entry name" value="MONOFUNCTIONAL BIOSYNTHETIC PEPTIDOGLYCAN TRANSGLYCOSYLASE"/>
    <property type="match status" value="1"/>
</dbReference>
<evidence type="ECO:0000256" key="2">
    <source>
        <dbReference type="ARBA" id="ARBA00022519"/>
    </source>
</evidence>
<keyword evidence="5" id="KW-0812">Transmembrane</keyword>
<evidence type="ECO:0000256" key="10">
    <source>
        <dbReference type="ARBA" id="ARBA00023316"/>
    </source>
</evidence>